<dbReference type="EMBL" id="KV014436">
    <property type="protein sequence ID" value="KZV22162.1"/>
    <property type="molecule type" value="Genomic_DNA"/>
</dbReference>
<dbReference type="InterPro" id="IPR008889">
    <property type="entry name" value="VQ"/>
</dbReference>
<gene>
    <name evidence="2" type="ORF">F511_33792</name>
</gene>
<dbReference type="Pfam" id="PF05678">
    <property type="entry name" value="VQ"/>
    <property type="match status" value="1"/>
</dbReference>
<dbReference type="AlphaFoldDB" id="A0A2Z7ASI5"/>
<name>A0A2Z7ASI5_9LAMI</name>
<evidence type="ECO:0000313" key="2">
    <source>
        <dbReference type="EMBL" id="KZV22162.1"/>
    </source>
</evidence>
<accession>A0A2Z7ASI5</accession>
<sequence length="201" mass="22395">MQSSDNEILWQKYPQVTWNEIFDATVNVSLASNQPLSYNSASGGSVNHKDWVSGKPIRRRSRASKKTPVKLLNANLSNFRALVQQFTGCQSTPSTCYKGPVTLNFQRRSSRRCDAHRISPKERSEQSLVSFGTNYINNINACAVSSVAVTEYAPSEGDSLTLDNFNMENFSLREPCGPGDYSTSTWGQTVARNDDSWSYSN</sequence>
<dbReference type="Proteomes" id="UP000250235">
    <property type="component" value="Unassembled WGS sequence"/>
</dbReference>
<protein>
    <recommendedName>
        <fullName evidence="1">VQ domain-containing protein</fullName>
    </recommendedName>
</protein>
<dbReference type="PANTHER" id="PTHR33179">
    <property type="entry name" value="VQ MOTIF-CONTAINING PROTEIN"/>
    <property type="match status" value="1"/>
</dbReference>
<dbReference type="OrthoDB" id="914198at2759"/>
<keyword evidence="3" id="KW-1185">Reference proteome</keyword>
<organism evidence="2 3">
    <name type="scientific">Dorcoceras hygrometricum</name>
    <dbReference type="NCBI Taxonomy" id="472368"/>
    <lineage>
        <taxon>Eukaryota</taxon>
        <taxon>Viridiplantae</taxon>
        <taxon>Streptophyta</taxon>
        <taxon>Embryophyta</taxon>
        <taxon>Tracheophyta</taxon>
        <taxon>Spermatophyta</taxon>
        <taxon>Magnoliopsida</taxon>
        <taxon>eudicotyledons</taxon>
        <taxon>Gunneridae</taxon>
        <taxon>Pentapetalae</taxon>
        <taxon>asterids</taxon>
        <taxon>lamiids</taxon>
        <taxon>Lamiales</taxon>
        <taxon>Gesneriaceae</taxon>
        <taxon>Didymocarpoideae</taxon>
        <taxon>Trichosporeae</taxon>
        <taxon>Loxocarpinae</taxon>
        <taxon>Dorcoceras</taxon>
    </lineage>
</organism>
<evidence type="ECO:0000313" key="3">
    <source>
        <dbReference type="Proteomes" id="UP000250235"/>
    </source>
</evidence>
<feature type="domain" description="VQ" evidence="1">
    <location>
        <begin position="72"/>
        <end position="93"/>
    </location>
</feature>
<evidence type="ECO:0000259" key="1">
    <source>
        <dbReference type="Pfam" id="PF05678"/>
    </source>
</evidence>
<dbReference type="InterPro" id="IPR039609">
    <property type="entry name" value="VQ_15/22"/>
</dbReference>
<dbReference type="PANTHER" id="PTHR33179:SF29">
    <property type="entry name" value="OS06G0666400 PROTEIN"/>
    <property type="match status" value="1"/>
</dbReference>
<proteinExistence type="predicted"/>
<reference evidence="2 3" key="1">
    <citation type="journal article" date="2015" name="Proc. Natl. Acad. Sci. U.S.A.">
        <title>The resurrection genome of Boea hygrometrica: A blueprint for survival of dehydration.</title>
        <authorList>
            <person name="Xiao L."/>
            <person name="Yang G."/>
            <person name="Zhang L."/>
            <person name="Yang X."/>
            <person name="Zhao S."/>
            <person name="Ji Z."/>
            <person name="Zhou Q."/>
            <person name="Hu M."/>
            <person name="Wang Y."/>
            <person name="Chen M."/>
            <person name="Xu Y."/>
            <person name="Jin H."/>
            <person name="Xiao X."/>
            <person name="Hu G."/>
            <person name="Bao F."/>
            <person name="Hu Y."/>
            <person name="Wan P."/>
            <person name="Li L."/>
            <person name="Deng X."/>
            <person name="Kuang T."/>
            <person name="Xiang C."/>
            <person name="Zhu J.K."/>
            <person name="Oliver M.J."/>
            <person name="He Y."/>
        </authorList>
    </citation>
    <scope>NUCLEOTIDE SEQUENCE [LARGE SCALE GENOMIC DNA]</scope>
    <source>
        <strain evidence="3">cv. XS01</strain>
    </source>
</reference>